<dbReference type="SUPFAM" id="SSF49764">
    <property type="entry name" value="HSP20-like chaperones"/>
    <property type="match status" value="1"/>
</dbReference>
<dbReference type="Pfam" id="PF07743">
    <property type="entry name" value="HSCB_C"/>
    <property type="match status" value="1"/>
</dbReference>
<dbReference type="PROSITE" id="PS51203">
    <property type="entry name" value="CS"/>
    <property type="match status" value="1"/>
</dbReference>
<dbReference type="GO" id="GO:0044571">
    <property type="term" value="P:[2Fe-2S] cluster assembly"/>
    <property type="evidence" value="ECO:0007669"/>
    <property type="project" value="InterPro"/>
</dbReference>
<keyword evidence="2" id="KW-0143">Chaperone</keyword>
<dbReference type="InterPro" id="IPR036386">
    <property type="entry name" value="HscB_C_sf"/>
</dbReference>
<dbReference type="Pfam" id="PF00364">
    <property type="entry name" value="Biotin_lipoyl"/>
    <property type="match status" value="1"/>
</dbReference>
<evidence type="ECO:0000313" key="7">
    <source>
        <dbReference type="Proteomes" id="UP001497744"/>
    </source>
</evidence>
<dbReference type="Gene3D" id="2.40.50.100">
    <property type="match status" value="1"/>
</dbReference>
<dbReference type="CDD" id="cd06849">
    <property type="entry name" value="lipoyl_domain"/>
    <property type="match status" value="1"/>
</dbReference>
<sequence>MIGTVVAVLAAAVCCKVREGSALRAAPVAIPICSGSTCLLSCGPRRAAFLNLPWRPHSKSRASALYSGWGRTERYSWNEDARHVYVSAVLESTVSAGDLDVTIRPNALHVINRNKPMRPIVSGETKGSIDVDESFWTLEDASGMRELRIKLAKAEKDTTQWFGVIRNEVVQQQTYDPVTHHDTSATSARSLEPGGIFWQRNFPMIDAPQLEEMLKRWMGRESTDMIPFGKPKLPISVDFIPDNEGGKIVYQNDNPEIDEYLDVVITPVITKENKHSGGGSQMTLVNSPSTKIISGEMGAEQAHTILTALQTLVQTFEKDVHRLDGLMKHRQEQADSFDYMGSAAYLDADNLESYVKYHEGIKALSPAAQKKSDPSKVFKDLDAGVTIDWNPTDDEPGVSEKENEEKKKMLINQLTAAVKNTQRPQPEETVKSLVENVRRALALNDVEYDQLLQRADDRISRENAELAEKQRLYSQMKSVAALEEAQPSVEELVTMENRKTNADTFDMAMQHPERSMLAKKYETISSVQRDQLRRRWKTNEKRLKLLITELLGAPAERCPTICNNYRDLLISEDYPTLMRSYLCFNQVNEPLEKERLTFLNEFVVSLYKDQQIYLLHDEKLQLQKIRQIILWARTNFEDLNDLIVKNKRQYDRNFMCYLNLAISKEVERIRDECGTGALESGSATPEAQPWLCVLTIVQRAVNAMVKADMAEDLYLISCIVSFKDPLMRSYMLEFILATMPRSDWKAFKDLILSASNSLIRRPPDERDDLKNTQPHFVEAVKQIREEVERMIPDWIIDALLSEDDRNYMIQNNVSGKQRLTVTFVQRRKPQSYRIDRAQLNKQYKAFQFELHPDRHAAKQHEEIELINSNASVVNGYYRALLDDKQRAKMLFCLKYGEEEFSSGLERTDPAQLEEIMEVHEKVDTLQNPEEAKQMQQHFERILANAVQALETAFNSEAILPRCAAAFAAVTRSAFCAHAIRRFTSPVERPPSWLAGTPASIASTRLGVTRFHTASDARGCLEPTVETLDRQHSPLDCGTLFVVKVPAIGNGITHGKIHEWHKRTGDHVDVGDLICVLETEQVYGKVHSQVAGVIVETVGNEGCRVRVGGDLTIIRKDEEPEEESDEERE</sequence>
<dbReference type="InterPro" id="IPR000089">
    <property type="entry name" value="Biotin_lipoyl"/>
</dbReference>
<protein>
    <submittedName>
        <fullName evidence="6">CS domain protein, putative</fullName>
    </submittedName>
</protein>
<feature type="domain" description="CS" evidence="5">
    <location>
        <begin position="70"/>
        <end position="165"/>
    </location>
</feature>
<keyword evidence="3" id="KW-0732">Signal</keyword>
<reference evidence="6 7" key="1">
    <citation type="submission" date="2021-06" db="EMBL/GenBank/DDBJ databases">
        <title>Genome sequence of Babesia caballi.</title>
        <authorList>
            <person name="Yamagishi J."/>
            <person name="Kidaka T."/>
            <person name="Ochi A."/>
        </authorList>
    </citation>
    <scope>NUCLEOTIDE SEQUENCE [LARGE SCALE GENOMIC DNA]</scope>
    <source>
        <strain evidence="6">USDA-D6B2</strain>
    </source>
</reference>
<comment type="caution">
    <text evidence="6">The sequence shown here is derived from an EMBL/GenBank/DDBJ whole genome shotgun (WGS) entry which is preliminary data.</text>
</comment>
<dbReference type="InterPro" id="IPR036869">
    <property type="entry name" value="J_dom_sf"/>
</dbReference>
<proteinExistence type="inferred from homology"/>
<dbReference type="InterPro" id="IPR004640">
    <property type="entry name" value="HscB"/>
</dbReference>
<dbReference type="PANTHER" id="PTHR14021">
    <property type="entry name" value="IRON-SULFUR CLUSTER CO-CHAPERONE PROTEIN HSCB"/>
    <property type="match status" value="1"/>
</dbReference>
<dbReference type="Gene3D" id="2.60.40.790">
    <property type="match status" value="1"/>
</dbReference>
<dbReference type="InterPro" id="IPR009073">
    <property type="entry name" value="HscB_oligo_C"/>
</dbReference>
<keyword evidence="7" id="KW-1185">Reference proteome</keyword>
<dbReference type="PANTHER" id="PTHR14021:SF15">
    <property type="entry name" value="IRON-SULFUR CLUSTER CO-CHAPERONE PROTEIN HSCB"/>
    <property type="match status" value="1"/>
</dbReference>
<dbReference type="GO" id="GO:0001671">
    <property type="term" value="F:ATPase activator activity"/>
    <property type="evidence" value="ECO:0007669"/>
    <property type="project" value="InterPro"/>
</dbReference>
<evidence type="ECO:0000259" key="4">
    <source>
        <dbReference type="PROSITE" id="PS50968"/>
    </source>
</evidence>
<dbReference type="SUPFAM" id="SSF46565">
    <property type="entry name" value="Chaperone J-domain"/>
    <property type="match status" value="1"/>
</dbReference>
<evidence type="ECO:0000313" key="6">
    <source>
        <dbReference type="EMBL" id="GIX61751.1"/>
    </source>
</evidence>
<dbReference type="EMBL" id="BPLF01000001">
    <property type="protein sequence ID" value="GIX61751.1"/>
    <property type="molecule type" value="Genomic_DNA"/>
</dbReference>
<dbReference type="GeneID" id="94193234"/>
<feature type="signal peptide" evidence="3">
    <location>
        <begin position="1"/>
        <end position="22"/>
    </location>
</feature>
<dbReference type="InterPro" id="IPR011053">
    <property type="entry name" value="Single_hybrid_motif"/>
</dbReference>
<dbReference type="Gene3D" id="1.20.1280.20">
    <property type="entry name" value="HscB, C-terminal domain"/>
    <property type="match status" value="1"/>
</dbReference>
<feature type="chain" id="PRO_5043966174" evidence="3">
    <location>
        <begin position="23"/>
        <end position="1128"/>
    </location>
</feature>
<dbReference type="GO" id="GO:0005739">
    <property type="term" value="C:mitochondrion"/>
    <property type="evidence" value="ECO:0007669"/>
    <property type="project" value="TreeGrafter"/>
</dbReference>
<feature type="domain" description="Lipoyl-binding" evidence="4">
    <location>
        <begin position="1039"/>
        <end position="1114"/>
    </location>
</feature>
<accession>A0AAV4LRQ1</accession>
<name>A0AAV4LRQ1_BABCB</name>
<evidence type="ECO:0000256" key="3">
    <source>
        <dbReference type="SAM" id="SignalP"/>
    </source>
</evidence>
<dbReference type="AlphaFoldDB" id="A0AAV4LRQ1"/>
<dbReference type="PROSITE" id="PS50968">
    <property type="entry name" value="BIOTINYL_LIPOYL"/>
    <property type="match status" value="1"/>
</dbReference>
<dbReference type="Gene3D" id="1.10.287.110">
    <property type="entry name" value="DnaJ domain"/>
    <property type="match status" value="1"/>
</dbReference>
<evidence type="ECO:0000256" key="1">
    <source>
        <dbReference type="ARBA" id="ARBA00010476"/>
    </source>
</evidence>
<dbReference type="InterPro" id="IPR007052">
    <property type="entry name" value="CS_dom"/>
</dbReference>
<comment type="similarity">
    <text evidence="1">Belongs to the HscB family.</text>
</comment>
<dbReference type="CDD" id="cd06467">
    <property type="entry name" value="p23_NUDC_like"/>
    <property type="match status" value="1"/>
</dbReference>
<gene>
    <name evidence="6" type="ORF">BcabD6B2_11860</name>
</gene>
<dbReference type="InterPro" id="IPR008978">
    <property type="entry name" value="HSP20-like_chaperone"/>
</dbReference>
<dbReference type="RefSeq" id="XP_067713822.1">
    <property type="nucleotide sequence ID" value="XM_067857721.1"/>
</dbReference>
<dbReference type="SUPFAM" id="SSF51230">
    <property type="entry name" value="Single hybrid motif"/>
    <property type="match status" value="1"/>
</dbReference>
<dbReference type="GO" id="GO:0051087">
    <property type="term" value="F:protein-folding chaperone binding"/>
    <property type="evidence" value="ECO:0007669"/>
    <property type="project" value="InterPro"/>
</dbReference>
<organism evidence="6 7">
    <name type="scientific">Babesia caballi</name>
    <dbReference type="NCBI Taxonomy" id="5871"/>
    <lineage>
        <taxon>Eukaryota</taxon>
        <taxon>Sar</taxon>
        <taxon>Alveolata</taxon>
        <taxon>Apicomplexa</taxon>
        <taxon>Aconoidasida</taxon>
        <taxon>Piroplasmida</taxon>
        <taxon>Babesiidae</taxon>
        <taxon>Babesia</taxon>
    </lineage>
</organism>
<dbReference type="Proteomes" id="UP001497744">
    <property type="component" value="Unassembled WGS sequence"/>
</dbReference>
<evidence type="ECO:0000259" key="5">
    <source>
        <dbReference type="PROSITE" id="PS51203"/>
    </source>
</evidence>
<evidence type="ECO:0000256" key="2">
    <source>
        <dbReference type="ARBA" id="ARBA00023186"/>
    </source>
</evidence>
<dbReference type="Pfam" id="PF04969">
    <property type="entry name" value="CS"/>
    <property type="match status" value="1"/>
</dbReference>
<dbReference type="GO" id="GO:0051259">
    <property type="term" value="P:protein complex oligomerization"/>
    <property type="evidence" value="ECO:0007669"/>
    <property type="project" value="InterPro"/>
</dbReference>